<dbReference type="RefSeq" id="WP_179406923.1">
    <property type="nucleotide sequence ID" value="NZ_BMGF01000009.1"/>
</dbReference>
<evidence type="ECO:0000259" key="1">
    <source>
        <dbReference type="Pfam" id="PF02602"/>
    </source>
</evidence>
<keyword evidence="2" id="KW-0456">Lyase</keyword>
<comment type="caution">
    <text evidence="2">The sequence shown here is derived from an EMBL/GenBank/DDBJ whole genome shotgun (WGS) entry which is preliminary data.</text>
</comment>
<dbReference type="AlphaFoldDB" id="A0A7Y9XXP4"/>
<dbReference type="EMBL" id="JACBZF010000002">
    <property type="protein sequence ID" value="NYH95023.1"/>
    <property type="molecule type" value="Genomic_DNA"/>
</dbReference>
<dbReference type="Gene3D" id="3.40.50.10090">
    <property type="match status" value="2"/>
</dbReference>
<name>A0A7Y9XXP4_9SPHN</name>
<dbReference type="Proteomes" id="UP000522081">
    <property type="component" value="Unassembled WGS sequence"/>
</dbReference>
<dbReference type="GO" id="GO:0004852">
    <property type="term" value="F:uroporphyrinogen-III synthase activity"/>
    <property type="evidence" value="ECO:0007669"/>
    <property type="project" value="UniProtKB-EC"/>
</dbReference>
<sequence length="235" mass="24729">MIPLVAIRPEPGCSATVEAALNLGLEAHGFPMFEVRPVPWDAPGNDAFDALLLGSANALRHGGSALAGYSGMPAYCVGRKTAEAAEDAGLSVADIGSGGLQEVLDRVQVAHSRVLRLAGRKRTPLSIPDGIRMQEKVVYASEPLPMSGELARLLRSEAVVLLHSGEAARHFAETCPDACRAHVRLVAIGPRVAERAGDGWHSVRSACQPSEDALLALAEELCKDEGGSERGRPSN</sequence>
<organism evidence="2 3">
    <name type="scientific">Novosphingobium marinum</name>
    <dbReference type="NCBI Taxonomy" id="1514948"/>
    <lineage>
        <taxon>Bacteria</taxon>
        <taxon>Pseudomonadati</taxon>
        <taxon>Pseudomonadota</taxon>
        <taxon>Alphaproteobacteria</taxon>
        <taxon>Sphingomonadales</taxon>
        <taxon>Sphingomonadaceae</taxon>
        <taxon>Novosphingobium</taxon>
    </lineage>
</organism>
<dbReference type="InterPro" id="IPR003754">
    <property type="entry name" value="4pyrrol_synth_uPrphyn_synth"/>
</dbReference>
<proteinExistence type="predicted"/>
<dbReference type="SUPFAM" id="SSF69618">
    <property type="entry name" value="HemD-like"/>
    <property type="match status" value="1"/>
</dbReference>
<gene>
    <name evidence="2" type="ORF">FHS75_001342</name>
</gene>
<dbReference type="EC" id="4.2.1.75" evidence="2"/>
<dbReference type="InterPro" id="IPR036108">
    <property type="entry name" value="4pyrrol_syn_uPrphyn_synt_sf"/>
</dbReference>
<evidence type="ECO:0000313" key="2">
    <source>
        <dbReference type="EMBL" id="NYH95023.1"/>
    </source>
</evidence>
<dbReference type="Pfam" id="PF02602">
    <property type="entry name" value="HEM4"/>
    <property type="match status" value="1"/>
</dbReference>
<accession>A0A7Y9XXP4</accession>
<keyword evidence="3" id="KW-1185">Reference proteome</keyword>
<evidence type="ECO:0000313" key="3">
    <source>
        <dbReference type="Proteomes" id="UP000522081"/>
    </source>
</evidence>
<protein>
    <submittedName>
        <fullName evidence="2">Uroporphyrinogen-III synthase</fullName>
        <ecNumber evidence="2">4.2.1.75</ecNumber>
    </submittedName>
</protein>
<dbReference type="GO" id="GO:0033014">
    <property type="term" value="P:tetrapyrrole biosynthetic process"/>
    <property type="evidence" value="ECO:0007669"/>
    <property type="project" value="InterPro"/>
</dbReference>
<feature type="domain" description="Tetrapyrrole biosynthesis uroporphyrinogen III synthase" evidence="1">
    <location>
        <begin position="15"/>
        <end position="215"/>
    </location>
</feature>
<dbReference type="CDD" id="cd06578">
    <property type="entry name" value="HemD"/>
    <property type="match status" value="1"/>
</dbReference>
<reference evidence="2 3" key="1">
    <citation type="submission" date="2020-07" db="EMBL/GenBank/DDBJ databases">
        <title>Genomic Encyclopedia of Type Strains, Phase IV (KMG-IV): sequencing the most valuable type-strain genomes for metagenomic binning, comparative biology and taxonomic classification.</title>
        <authorList>
            <person name="Goeker M."/>
        </authorList>
    </citation>
    <scope>NUCLEOTIDE SEQUENCE [LARGE SCALE GENOMIC DNA]</scope>
    <source>
        <strain evidence="2 3">DSM 29043</strain>
    </source>
</reference>